<feature type="non-terminal residue" evidence="2">
    <location>
        <position position="1"/>
    </location>
</feature>
<feature type="compositionally biased region" description="Polar residues" evidence="1">
    <location>
        <begin position="73"/>
        <end position="88"/>
    </location>
</feature>
<reference evidence="2" key="1">
    <citation type="submission" date="2023-03" db="EMBL/GenBank/DDBJ databases">
        <title>Massive genome expansion in bonnet fungi (Mycena s.s.) driven by repeated elements and novel gene families across ecological guilds.</title>
        <authorList>
            <consortium name="Lawrence Berkeley National Laboratory"/>
            <person name="Harder C.B."/>
            <person name="Miyauchi S."/>
            <person name="Viragh M."/>
            <person name="Kuo A."/>
            <person name="Thoen E."/>
            <person name="Andreopoulos B."/>
            <person name="Lu D."/>
            <person name="Skrede I."/>
            <person name="Drula E."/>
            <person name="Henrissat B."/>
            <person name="Morin E."/>
            <person name="Kohler A."/>
            <person name="Barry K."/>
            <person name="LaButti K."/>
            <person name="Morin E."/>
            <person name="Salamov A."/>
            <person name="Lipzen A."/>
            <person name="Mereny Z."/>
            <person name="Hegedus B."/>
            <person name="Baldrian P."/>
            <person name="Stursova M."/>
            <person name="Weitz H."/>
            <person name="Taylor A."/>
            <person name="Grigoriev I.V."/>
            <person name="Nagy L.G."/>
            <person name="Martin F."/>
            <person name="Kauserud H."/>
        </authorList>
    </citation>
    <scope>NUCLEOTIDE SEQUENCE</scope>
    <source>
        <strain evidence="2">CBHHK182m</strain>
    </source>
</reference>
<accession>A0AAD7JDN9</accession>
<feature type="compositionally biased region" description="Low complexity" evidence="1">
    <location>
        <begin position="40"/>
        <end position="60"/>
    </location>
</feature>
<proteinExistence type="predicted"/>
<comment type="caution">
    <text evidence="2">The sequence shown here is derived from an EMBL/GenBank/DDBJ whole genome shotgun (WGS) entry which is preliminary data.</text>
</comment>
<name>A0AAD7JDN9_9AGAR</name>
<evidence type="ECO:0000256" key="1">
    <source>
        <dbReference type="SAM" id="MobiDB-lite"/>
    </source>
</evidence>
<feature type="compositionally biased region" description="Basic and acidic residues" evidence="1">
    <location>
        <begin position="130"/>
        <end position="141"/>
    </location>
</feature>
<evidence type="ECO:0000313" key="2">
    <source>
        <dbReference type="EMBL" id="KAJ7762218.1"/>
    </source>
</evidence>
<dbReference type="Proteomes" id="UP001215598">
    <property type="component" value="Unassembled WGS sequence"/>
</dbReference>
<dbReference type="AlphaFoldDB" id="A0AAD7JDN9"/>
<evidence type="ECO:0000313" key="3">
    <source>
        <dbReference type="Proteomes" id="UP001215598"/>
    </source>
</evidence>
<protein>
    <submittedName>
        <fullName evidence="2">Uncharacterized protein</fullName>
    </submittedName>
</protein>
<sequence>VYAPPARTSTPTWAPAPNAHAHRAPFAPTQSAQALAASEPHAAVPRRPSSPATRSPSCPRNTGTVSALKPRTRTTNVYTSAPSSSKETSPVHPKGQSPAHQRMHQGLCADNDSRARQTETTRGRFPGRLDSIRRKQPDRPRRSPRTTPLPPLPHLHAPPISKKYQRHK</sequence>
<feature type="compositionally biased region" description="Basic and acidic residues" evidence="1">
    <location>
        <begin position="111"/>
        <end position="122"/>
    </location>
</feature>
<dbReference type="EMBL" id="JARKIB010000033">
    <property type="protein sequence ID" value="KAJ7762218.1"/>
    <property type="molecule type" value="Genomic_DNA"/>
</dbReference>
<feature type="region of interest" description="Disordered" evidence="1">
    <location>
        <begin position="1"/>
        <end position="168"/>
    </location>
</feature>
<feature type="compositionally biased region" description="Low complexity" evidence="1">
    <location>
        <begin position="15"/>
        <end position="28"/>
    </location>
</feature>
<gene>
    <name evidence="2" type="ORF">B0H16DRAFT_1530080</name>
</gene>
<keyword evidence="3" id="KW-1185">Reference proteome</keyword>
<organism evidence="2 3">
    <name type="scientific">Mycena metata</name>
    <dbReference type="NCBI Taxonomy" id="1033252"/>
    <lineage>
        <taxon>Eukaryota</taxon>
        <taxon>Fungi</taxon>
        <taxon>Dikarya</taxon>
        <taxon>Basidiomycota</taxon>
        <taxon>Agaricomycotina</taxon>
        <taxon>Agaricomycetes</taxon>
        <taxon>Agaricomycetidae</taxon>
        <taxon>Agaricales</taxon>
        <taxon>Marasmiineae</taxon>
        <taxon>Mycenaceae</taxon>
        <taxon>Mycena</taxon>
    </lineage>
</organism>